<feature type="region of interest" description="Disordered" evidence="1">
    <location>
        <begin position="155"/>
        <end position="196"/>
    </location>
</feature>
<protein>
    <submittedName>
        <fullName evidence="4">DUF3426 domain-containing protein</fullName>
    </submittedName>
</protein>
<feature type="compositionally biased region" description="Pro residues" evidence="1">
    <location>
        <begin position="95"/>
        <end position="116"/>
    </location>
</feature>
<name>A0ABT7XHP4_9NEIS</name>
<evidence type="ECO:0000313" key="5">
    <source>
        <dbReference type="Proteomes" id="UP001168540"/>
    </source>
</evidence>
<evidence type="ECO:0000313" key="4">
    <source>
        <dbReference type="EMBL" id="MDN0073304.1"/>
    </source>
</evidence>
<evidence type="ECO:0000256" key="2">
    <source>
        <dbReference type="SAM" id="Phobius"/>
    </source>
</evidence>
<keyword evidence="2" id="KW-1133">Transmembrane helix</keyword>
<dbReference type="Pfam" id="PF13719">
    <property type="entry name" value="Zn_ribbon_5"/>
    <property type="match status" value="1"/>
</dbReference>
<dbReference type="InterPro" id="IPR011723">
    <property type="entry name" value="Znf/thioredoxin_put"/>
</dbReference>
<keyword evidence="5" id="KW-1185">Reference proteome</keyword>
<accession>A0ABT7XHP4</accession>
<dbReference type="InterPro" id="IPR021834">
    <property type="entry name" value="DUF3426"/>
</dbReference>
<dbReference type="RefSeq" id="WP_289827824.1">
    <property type="nucleotide sequence ID" value="NZ_JAUEDK010000001.1"/>
</dbReference>
<organism evidence="4 5">
    <name type="scientific">Crenobacter oryzisoli</name>
    <dbReference type="NCBI Taxonomy" id="3056844"/>
    <lineage>
        <taxon>Bacteria</taxon>
        <taxon>Pseudomonadati</taxon>
        <taxon>Pseudomonadota</taxon>
        <taxon>Betaproteobacteria</taxon>
        <taxon>Neisseriales</taxon>
        <taxon>Neisseriaceae</taxon>
        <taxon>Crenobacter</taxon>
    </lineage>
</organism>
<evidence type="ECO:0000256" key="1">
    <source>
        <dbReference type="SAM" id="MobiDB-lite"/>
    </source>
</evidence>
<dbReference type="Proteomes" id="UP001168540">
    <property type="component" value="Unassembled WGS sequence"/>
</dbReference>
<gene>
    <name evidence="4" type="ORF">QU481_00120</name>
</gene>
<sequence>MQTTQCPNCQTRFNVTDQQLSMAGGRVRCGRCSHVFNAREQIEQARRDAALLAEAAPRAGVMQDFRLELPPEPAKEAPASSPTAVQADVAAVEAPPAPAPVPTPVPAPAPVEPAAPPIDHEFSQALSEALRPTHEPDAERGAAPARRRLSLYDEVASEPQAAPAPEPEPFVADRTRYEPSPEEVEERLQAAERPERRPARRSGLGVLFGLFAVLGLLVLAGQVVYLKRIEIAAQAPEWRPMLEAACKPFHCTVPLATDVQYIRTEWSEMAFVPEHANLIQLNATLKNHAGYVQGYPMLELSLKDADDQVQVRRVLTPAEYLKNDDVQLGRFNPHSEVKLSLRLDVGNVHPSGYSLHWFYP</sequence>
<proteinExistence type="predicted"/>
<reference evidence="4" key="1">
    <citation type="submission" date="2023-06" db="EMBL/GenBank/DDBJ databases">
        <authorList>
            <person name="Zhang S."/>
        </authorList>
    </citation>
    <scope>NUCLEOTIDE SEQUENCE</scope>
    <source>
        <strain evidence="4">SG2303</strain>
    </source>
</reference>
<evidence type="ECO:0000259" key="3">
    <source>
        <dbReference type="Pfam" id="PF13719"/>
    </source>
</evidence>
<dbReference type="EMBL" id="JAUEDK010000001">
    <property type="protein sequence ID" value="MDN0073304.1"/>
    <property type="molecule type" value="Genomic_DNA"/>
</dbReference>
<feature type="region of interest" description="Disordered" evidence="1">
    <location>
        <begin position="95"/>
        <end position="117"/>
    </location>
</feature>
<feature type="compositionally biased region" description="Basic and acidic residues" evidence="1">
    <location>
        <begin position="186"/>
        <end position="196"/>
    </location>
</feature>
<feature type="domain" description="Zinc finger/thioredoxin putative" evidence="3">
    <location>
        <begin position="4"/>
        <end position="38"/>
    </location>
</feature>
<feature type="transmembrane region" description="Helical" evidence="2">
    <location>
        <begin position="203"/>
        <end position="225"/>
    </location>
</feature>
<comment type="caution">
    <text evidence="4">The sequence shown here is derived from an EMBL/GenBank/DDBJ whole genome shotgun (WGS) entry which is preliminary data.</text>
</comment>
<dbReference type="NCBIfam" id="TIGR02098">
    <property type="entry name" value="MJ0042_CXXC"/>
    <property type="match status" value="1"/>
</dbReference>
<keyword evidence="2" id="KW-0812">Transmembrane</keyword>
<dbReference type="Pfam" id="PF11906">
    <property type="entry name" value="DUF3426"/>
    <property type="match status" value="1"/>
</dbReference>
<keyword evidence="2" id="KW-0472">Membrane</keyword>